<dbReference type="Proteomes" id="UP000053144">
    <property type="component" value="Unassembled WGS sequence"/>
</dbReference>
<keyword evidence="1" id="KW-0732">Signal</keyword>
<evidence type="ECO:0000313" key="2">
    <source>
        <dbReference type="EMBL" id="KOM28851.1"/>
    </source>
</evidence>
<feature type="signal peptide" evidence="1">
    <location>
        <begin position="1"/>
        <end position="27"/>
    </location>
</feature>
<gene>
    <name evidence="2" type="ORF">LR48_Vigan598s001200</name>
</gene>
<dbReference type="OMA" id="IECLIKC"/>
<evidence type="ECO:0000256" key="1">
    <source>
        <dbReference type="SAM" id="SignalP"/>
    </source>
</evidence>
<dbReference type="AlphaFoldDB" id="A0A0L9TEM5"/>
<name>A0A0L9TEM5_PHAAN</name>
<dbReference type="EMBL" id="KQ258454">
    <property type="protein sequence ID" value="KOM28851.1"/>
    <property type="molecule type" value="Genomic_DNA"/>
</dbReference>
<reference evidence="3" key="1">
    <citation type="journal article" date="2015" name="Proc. Natl. Acad. Sci. U.S.A.">
        <title>Genome sequencing of adzuki bean (Vigna angularis) provides insight into high starch and low fat accumulation and domestication.</title>
        <authorList>
            <person name="Yang K."/>
            <person name="Tian Z."/>
            <person name="Chen C."/>
            <person name="Luo L."/>
            <person name="Zhao B."/>
            <person name="Wang Z."/>
            <person name="Yu L."/>
            <person name="Li Y."/>
            <person name="Sun Y."/>
            <person name="Li W."/>
            <person name="Chen Y."/>
            <person name="Li Y."/>
            <person name="Zhang Y."/>
            <person name="Ai D."/>
            <person name="Zhao J."/>
            <person name="Shang C."/>
            <person name="Ma Y."/>
            <person name="Wu B."/>
            <person name="Wang M."/>
            <person name="Gao L."/>
            <person name="Sun D."/>
            <person name="Zhang P."/>
            <person name="Guo F."/>
            <person name="Wang W."/>
            <person name="Li Y."/>
            <person name="Wang J."/>
            <person name="Varshney R.K."/>
            <person name="Wang J."/>
            <person name="Ling H.Q."/>
            <person name="Wan P."/>
        </authorList>
    </citation>
    <scope>NUCLEOTIDE SEQUENCE</scope>
    <source>
        <strain evidence="3">cv. Jingnong 6</strain>
    </source>
</reference>
<dbReference type="Gramene" id="KOM28851">
    <property type="protein sequence ID" value="KOM28851"/>
    <property type="gene ID" value="LR48_Vigan598s001200"/>
</dbReference>
<proteinExistence type="predicted"/>
<protein>
    <recommendedName>
        <fullName evidence="4">Thionin-like protein 2</fullName>
    </recommendedName>
</protein>
<evidence type="ECO:0008006" key="4">
    <source>
        <dbReference type="Google" id="ProtNLM"/>
    </source>
</evidence>
<organism evidence="2 3">
    <name type="scientific">Phaseolus angularis</name>
    <name type="common">Azuki bean</name>
    <name type="synonym">Vigna angularis</name>
    <dbReference type="NCBI Taxonomy" id="3914"/>
    <lineage>
        <taxon>Eukaryota</taxon>
        <taxon>Viridiplantae</taxon>
        <taxon>Streptophyta</taxon>
        <taxon>Embryophyta</taxon>
        <taxon>Tracheophyta</taxon>
        <taxon>Spermatophyta</taxon>
        <taxon>Magnoliopsida</taxon>
        <taxon>eudicotyledons</taxon>
        <taxon>Gunneridae</taxon>
        <taxon>Pentapetalae</taxon>
        <taxon>rosids</taxon>
        <taxon>fabids</taxon>
        <taxon>Fabales</taxon>
        <taxon>Fabaceae</taxon>
        <taxon>Papilionoideae</taxon>
        <taxon>50 kb inversion clade</taxon>
        <taxon>NPAAA clade</taxon>
        <taxon>indigoferoid/millettioid clade</taxon>
        <taxon>Phaseoleae</taxon>
        <taxon>Vigna</taxon>
    </lineage>
</organism>
<accession>A0A0L9TEM5</accession>
<feature type="chain" id="PRO_5005594931" description="Thionin-like protein 2" evidence="1">
    <location>
        <begin position="28"/>
        <end position="104"/>
    </location>
</feature>
<sequence>MGKNTMKTQRVAILMMIMLGFVQILETEGNIPCPISCGFECLISSQPYGLCWVPCVIKCSITPAALDCVKGCGVNKTITIDIDAAGKVSNVVDSCLQKCSKLQK</sequence>
<evidence type="ECO:0000313" key="3">
    <source>
        <dbReference type="Proteomes" id="UP000053144"/>
    </source>
</evidence>